<organism evidence="3 4">
    <name type="scientific">Polyrhizophydium stewartii</name>
    <dbReference type="NCBI Taxonomy" id="2732419"/>
    <lineage>
        <taxon>Eukaryota</taxon>
        <taxon>Fungi</taxon>
        <taxon>Fungi incertae sedis</taxon>
        <taxon>Chytridiomycota</taxon>
        <taxon>Chytridiomycota incertae sedis</taxon>
        <taxon>Chytridiomycetes</taxon>
        <taxon>Rhizophydiales</taxon>
        <taxon>Rhizophydiales incertae sedis</taxon>
        <taxon>Polyrhizophydium</taxon>
    </lineage>
</organism>
<dbReference type="Pfam" id="PF04185">
    <property type="entry name" value="Phosphoesterase"/>
    <property type="match status" value="1"/>
</dbReference>
<keyword evidence="2" id="KW-0732">Signal</keyword>
<evidence type="ECO:0000313" key="4">
    <source>
        <dbReference type="Proteomes" id="UP001527925"/>
    </source>
</evidence>
<evidence type="ECO:0000256" key="2">
    <source>
        <dbReference type="SAM" id="SignalP"/>
    </source>
</evidence>
<keyword evidence="1" id="KW-0378">Hydrolase</keyword>
<accession>A0ABR4NDX2</accession>
<dbReference type="PANTHER" id="PTHR31956">
    <property type="entry name" value="NON-SPECIFIC PHOSPHOLIPASE C4-RELATED"/>
    <property type="match status" value="1"/>
</dbReference>
<proteinExistence type="predicted"/>
<gene>
    <name evidence="3" type="ORF">HK105_202605</name>
</gene>
<dbReference type="EMBL" id="JADGIZ020000009">
    <property type="protein sequence ID" value="KAL2917732.1"/>
    <property type="molecule type" value="Genomic_DNA"/>
</dbReference>
<sequence length="422" mass="46304">MLPPVAVLLFALAATTSAAQAAYKPDMTPRAEERIKNVVVLIMENRSFDSFLGRLKWDGINPNVNGLTGDEFNIVDGKKVLVSKVSEPAAGFNPKHSVDHVTQQIYGTGVVNASGKTPTMAGFGQDGFQFSGNSQNAVTQVMGAFGPDMLPVTYALAQEFSIIQDWFASVPGPTYPNRHFAHCATAVGLTDNSNLLSGVGCRTIFENLDDNGKSWNIYGSTAKLSTLLYKSMRWPNKLLHIRSIDRFISDAKDGKLPQYSYIDPDFDKNDNHPPNDIREGERFVKKLYEAVRASPQWNQTLFLITYDENGGFFDHVPPPTGVPIPDDSSVSPPVGDFKFDRLGPRVPAILISPLVPKGGVFRSTVPGRNYEHSSIPATLKKLFRLPSFLTQRDAWALPFDDIASLPSPRTDCPVTLPNPHAP</sequence>
<dbReference type="InterPro" id="IPR017850">
    <property type="entry name" value="Alkaline_phosphatase_core_sf"/>
</dbReference>
<evidence type="ECO:0000256" key="1">
    <source>
        <dbReference type="ARBA" id="ARBA00022801"/>
    </source>
</evidence>
<reference evidence="3 4" key="1">
    <citation type="submission" date="2023-09" db="EMBL/GenBank/DDBJ databases">
        <title>Pangenome analysis of Batrachochytrium dendrobatidis and related Chytrids.</title>
        <authorList>
            <person name="Yacoub M.N."/>
            <person name="Stajich J.E."/>
            <person name="James T.Y."/>
        </authorList>
    </citation>
    <scope>NUCLEOTIDE SEQUENCE [LARGE SCALE GENOMIC DNA]</scope>
    <source>
        <strain evidence="3 4">JEL0888</strain>
    </source>
</reference>
<keyword evidence="4" id="KW-1185">Reference proteome</keyword>
<dbReference type="Proteomes" id="UP001527925">
    <property type="component" value="Unassembled WGS sequence"/>
</dbReference>
<feature type="chain" id="PRO_5046224735" description="Phospholipase C" evidence="2">
    <location>
        <begin position="22"/>
        <end position="422"/>
    </location>
</feature>
<protein>
    <recommendedName>
        <fullName evidence="5">Phospholipase C</fullName>
    </recommendedName>
</protein>
<dbReference type="PANTHER" id="PTHR31956:SF1">
    <property type="entry name" value="NON-SPECIFIC PHOSPHOLIPASE C1"/>
    <property type="match status" value="1"/>
</dbReference>
<comment type="caution">
    <text evidence="3">The sequence shown here is derived from an EMBL/GenBank/DDBJ whole genome shotgun (WGS) entry which is preliminary data.</text>
</comment>
<name>A0ABR4NDX2_9FUNG</name>
<dbReference type="InterPro" id="IPR007312">
    <property type="entry name" value="Phosphoesterase"/>
</dbReference>
<feature type="signal peptide" evidence="2">
    <location>
        <begin position="1"/>
        <end position="21"/>
    </location>
</feature>
<dbReference type="Gene3D" id="3.40.720.10">
    <property type="entry name" value="Alkaline Phosphatase, subunit A"/>
    <property type="match status" value="2"/>
</dbReference>
<evidence type="ECO:0000313" key="3">
    <source>
        <dbReference type="EMBL" id="KAL2917732.1"/>
    </source>
</evidence>
<evidence type="ECO:0008006" key="5">
    <source>
        <dbReference type="Google" id="ProtNLM"/>
    </source>
</evidence>